<name>A0A323V3Y7_9ACTN</name>
<feature type="transmembrane region" description="Helical" evidence="2">
    <location>
        <begin position="90"/>
        <end position="108"/>
    </location>
</feature>
<sequence>AVVLGIGEVLVGFVREDLWQLFAAMAVAGLGVGTVFAALPGLKLAAKAAKRRVELEKATVKARKEAGKRTAATVTSVKRSVGIEKQPRRWPWVVAVLAVVGAAVFALLRRKSSDDLWTPAPTGDGPVPSYREDPVPMSAQTPAGGSETPEAQGKQVSTAMTAPSDSGPAEGGIGALEAEPASGPGEPGNQDRPTTATGTTNDPDSPVASAANQDYTEGPGSAGNSAPSRGTRPDEDAAG</sequence>
<gene>
    <name evidence="3" type="ORF">DMO24_21745</name>
</gene>
<keyword evidence="2" id="KW-1133">Transmembrane helix</keyword>
<protein>
    <submittedName>
        <fullName evidence="3">Uncharacterized protein</fullName>
    </submittedName>
</protein>
<comment type="caution">
    <text evidence="3">The sequence shown here is derived from an EMBL/GenBank/DDBJ whole genome shotgun (WGS) entry which is preliminary data.</text>
</comment>
<evidence type="ECO:0000313" key="4">
    <source>
        <dbReference type="Proteomes" id="UP000247602"/>
    </source>
</evidence>
<proteinExistence type="predicted"/>
<feature type="transmembrane region" description="Helical" evidence="2">
    <location>
        <begin position="18"/>
        <end position="42"/>
    </location>
</feature>
<feature type="region of interest" description="Disordered" evidence="1">
    <location>
        <begin position="114"/>
        <end position="239"/>
    </location>
</feature>
<keyword evidence="4" id="KW-1185">Reference proteome</keyword>
<evidence type="ECO:0000256" key="1">
    <source>
        <dbReference type="SAM" id="MobiDB-lite"/>
    </source>
</evidence>
<feature type="non-terminal residue" evidence="3">
    <location>
        <position position="1"/>
    </location>
</feature>
<dbReference type="EMBL" id="QKNV01000385">
    <property type="protein sequence ID" value="PZA19251.1"/>
    <property type="molecule type" value="Genomic_DNA"/>
</dbReference>
<keyword evidence="2" id="KW-0812">Transmembrane</keyword>
<dbReference type="AlphaFoldDB" id="A0A323V3Y7"/>
<feature type="compositionally biased region" description="Polar residues" evidence="1">
    <location>
        <begin position="154"/>
        <end position="164"/>
    </location>
</feature>
<organism evidence="3 4">
    <name type="scientific">Modestobacter versicolor</name>
    <dbReference type="NCBI Taxonomy" id="429133"/>
    <lineage>
        <taxon>Bacteria</taxon>
        <taxon>Bacillati</taxon>
        <taxon>Actinomycetota</taxon>
        <taxon>Actinomycetes</taxon>
        <taxon>Geodermatophilales</taxon>
        <taxon>Geodermatophilaceae</taxon>
        <taxon>Modestobacter</taxon>
    </lineage>
</organism>
<accession>A0A323V3Y7</accession>
<evidence type="ECO:0000256" key="2">
    <source>
        <dbReference type="SAM" id="Phobius"/>
    </source>
</evidence>
<dbReference type="Proteomes" id="UP000247602">
    <property type="component" value="Unassembled WGS sequence"/>
</dbReference>
<feature type="compositionally biased region" description="Polar residues" evidence="1">
    <location>
        <begin position="191"/>
        <end position="203"/>
    </location>
</feature>
<reference evidence="3 4" key="1">
    <citation type="submission" date="2018-06" db="EMBL/GenBank/DDBJ databases">
        <title>Draft genome sequence of Modestobacter versicolor CP153-2.</title>
        <authorList>
            <person name="Gundlapally S.R."/>
        </authorList>
    </citation>
    <scope>NUCLEOTIDE SEQUENCE [LARGE SCALE GENOMIC DNA]</scope>
    <source>
        <strain evidence="3 4">CP153-2</strain>
    </source>
</reference>
<evidence type="ECO:0000313" key="3">
    <source>
        <dbReference type="EMBL" id="PZA19251.1"/>
    </source>
</evidence>
<keyword evidence="2" id="KW-0472">Membrane</keyword>